<dbReference type="AlphaFoldDB" id="A2ESZ1"/>
<evidence type="ECO:0000313" key="1">
    <source>
        <dbReference type="EMBL" id="EAY04249.1"/>
    </source>
</evidence>
<dbReference type="PANTHER" id="PTHR45661:SF3">
    <property type="entry name" value="IG-LIKE DOMAIN-CONTAINING PROTEIN"/>
    <property type="match status" value="1"/>
</dbReference>
<dbReference type="EMBL" id="DS113481">
    <property type="protein sequence ID" value="EAY04249.1"/>
    <property type="molecule type" value="Genomic_DNA"/>
</dbReference>
<organism evidence="1 2">
    <name type="scientific">Trichomonas vaginalis (strain ATCC PRA-98 / G3)</name>
    <dbReference type="NCBI Taxonomy" id="412133"/>
    <lineage>
        <taxon>Eukaryota</taxon>
        <taxon>Metamonada</taxon>
        <taxon>Parabasalia</taxon>
        <taxon>Trichomonadida</taxon>
        <taxon>Trichomonadidae</taxon>
        <taxon>Trichomonas</taxon>
    </lineage>
</organism>
<protein>
    <submittedName>
        <fullName evidence="1">Surface antigen BspA-like</fullName>
    </submittedName>
</protein>
<dbReference type="InterPro" id="IPR026906">
    <property type="entry name" value="LRR_5"/>
</dbReference>
<dbReference type="VEuPathDB" id="TrichDB:TVAG_474550"/>
<reference evidence="1" key="2">
    <citation type="journal article" date="2007" name="Science">
        <title>Draft genome sequence of the sexually transmitted pathogen Trichomonas vaginalis.</title>
        <authorList>
            <person name="Carlton J.M."/>
            <person name="Hirt R.P."/>
            <person name="Silva J.C."/>
            <person name="Delcher A.L."/>
            <person name="Schatz M."/>
            <person name="Zhao Q."/>
            <person name="Wortman J.R."/>
            <person name="Bidwell S.L."/>
            <person name="Alsmark U.C.M."/>
            <person name="Besteiro S."/>
            <person name="Sicheritz-Ponten T."/>
            <person name="Noel C.J."/>
            <person name="Dacks J.B."/>
            <person name="Foster P.G."/>
            <person name="Simillion C."/>
            <person name="Van de Peer Y."/>
            <person name="Miranda-Saavedra D."/>
            <person name="Barton G.J."/>
            <person name="Westrop G.D."/>
            <person name="Mueller S."/>
            <person name="Dessi D."/>
            <person name="Fiori P.L."/>
            <person name="Ren Q."/>
            <person name="Paulsen I."/>
            <person name="Zhang H."/>
            <person name="Bastida-Corcuera F.D."/>
            <person name="Simoes-Barbosa A."/>
            <person name="Brown M.T."/>
            <person name="Hayes R.D."/>
            <person name="Mukherjee M."/>
            <person name="Okumura C.Y."/>
            <person name="Schneider R."/>
            <person name="Smith A.J."/>
            <person name="Vanacova S."/>
            <person name="Villalvazo M."/>
            <person name="Haas B.J."/>
            <person name="Pertea M."/>
            <person name="Feldblyum T.V."/>
            <person name="Utterback T.R."/>
            <person name="Shu C.L."/>
            <person name="Osoegawa K."/>
            <person name="de Jong P.J."/>
            <person name="Hrdy I."/>
            <person name="Horvathova L."/>
            <person name="Zubacova Z."/>
            <person name="Dolezal P."/>
            <person name="Malik S.B."/>
            <person name="Logsdon J.M. Jr."/>
            <person name="Henze K."/>
            <person name="Gupta A."/>
            <person name="Wang C.C."/>
            <person name="Dunne R.L."/>
            <person name="Upcroft J.A."/>
            <person name="Upcroft P."/>
            <person name="White O."/>
            <person name="Salzberg S.L."/>
            <person name="Tang P."/>
            <person name="Chiu C.-H."/>
            <person name="Lee Y.-S."/>
            <person name="Embley T.M."/>
            <person name="Coombs G.H."/>
            <person name="Mottram J.C."/>
            <person name="Tachezy J."/>
            <person name="Fraser-Liggett C.M."/>
            <person name="Johnson P.J."/>
        </authorList>
    </citation>
    <scope>NUCLEOTIDE SEQUENCE [LARGE SCALE GENOMIC DNA]</scope>
    <source>
        <strain evidence="1">G3</strain>
    </source>
</reference>
<name>A2ESZ1_TRIV3</name>
<dbReference type="InterPro" id="IPR053139">
    <property type="entry name" value="Surface_bspA-like"/>
</dbReference>
<dbReference type="KEGG" id="tva:4762103"/>
<dbReference type="STRING" id="5722.A2ESZ1"/>
<dbReference type="Gene3D" id="3.80.10.10">
    <property type="entry name" value="Ribonuclease Inhibitor"/>
    <property type="match status" value="4"/>
</dbReference>
<proteinExistence type="predicted"/>
<dbReference type="InterPro" id="IPR032675">
    <property type="entry name" value="LRR_dom_sf"/>
</dbReference>
<dbReference type="SUPFAM" id="SSF52058">
    <property type="entry name" value="L domain-like"/>
    <property type="match status" value="4"/>
</dbReference>
<evidence type="ECO:0000313" key="2">
    <source>
        <dbReference type="Proteomes" id="UP000001542"/>
    </source>
</evidence>
<dbReference type="Pfam" id="PF13306">
    <property type="entry name" value="LRR_5"/>
    <property type="match status" value="6"/>
</dbReference>
<dbReference type="InParanoid" id="A2ESZ1"/>
<dbReference type="VEuPathDB" id="TrichDB:TVAGG3_0191610"/>
<dbReference type="Proteomes" id="UP000001542">
    <property type="component" value="Unassembled WGS sequence"/>
</dbReference>
<dbReference type="RefSeq" id="XP_001316472.1">
    <property type="nucleotide sequence ID" value="XM_001316437.1"/>
</dbReference>
<accession>A2ESZ1</accession>
<reference evidence="1" key="1">
    <citation type="submission" date="2006-10" db="EMBL/GenBank/DDBJ databases">
        <authorList>
            <person name="Amadeo P."/>
            <person name="Zhao Q."/>
            <person name="Wortman J."/>
            <person name="Fraser-Liggett C."/>
            <person name="Carlton J."/>
        </authorList>
    </citation>
    <scope>NUCLEOTIDE SEQUENCE</scope>
    <source>
        <strain evidence="1">G3</strain>
    </source>
</reference>
<dbReference type="SMR" id="A2ESZ1"/>
<sequence>MYVNSITIVGDISSIGSKAFSNSPSIKFILIKGSITFKSESFQDIPGLVSLTIGSTSQIPSYSFTHCDYLETFEILNNIRSVSLTNNAFSNHNIKKIIINSSISFQSSPFDNCNLLNYLFIGGSVSGNYENALNAIDKLENITIAGRIDLISSNTFNSQSTLKEVRLFNAYAIKENSFKDYTNLKYVEIKSSSSSLSIGNSTFSGCTSLVDIKLPDSIQSIGSYLLSGCSSLSVINLPNRLTSISSFMLSNCVLIESLIIPESVRSIGNNAFSNCAKLSQITFQSKTIELNGFCFNNCPLIIDFTFSGTKITLNSYCFSGAECIVNVKIECDTINFNDNCFTNSNVQHVLVNGSVYLGNQIYSEHMQTILIDGNINKIMNTSFSNSASLRSFTSTKTISYQSYNGQYISFSGCINLSSVSFSATMTELIPMFCFANCVKLSSFVIPQSVRQIKEYAFSGCNSLTSIDIPGQIGILGNNIFESCSSLTEVTFQQNRNIGTIPDGCFKSCTSLTTISIPSNIKNIGSRSFYNCNQLSSIQGLTSFSKIGEYAFYKCSFSTLDINGNSLNINQRAFDSCGELANITITGSINSISEYSFSNCPKLVFVNFSCTVTQFPSNVFYHSPNIEQVYFYRLTTLGENSFHSNSKLQLIEIQEQLQEIQQNSFYQCSNLASVSFPNTLTIIGSFAFYRCSKLIYLSFSSLTSIGESAFESCAELLYVQLYGSYPTIPVKAFKSCSKLNGVGFDNAGTITEIRDEAFYQCTSINISLLPFYSLQRIGRSSFCQCDYLKKLLLSPCVTTIDEFAFYRCNSLYVVRLPPRLITLGKSAFYECRNLESINLSIFMNSVEEYSFANTRIKQVIIYPGIIVKPNAFKNCNELVNIEVYSDCTICPNAFTFQNKINLYLADNAQLLSNSLSNHIESIYYLGKEDNCLDEMVNELHRIYEPKPNVFIYVSRKYKNSTFAQYPVKSISITLPEAIDNYDCSAIILTEKQCHFRFDNFNLFSNFVFFISLIK</sequence>
<dbReference type="Gene3D" id="3.40.50.12480">
    <property type="match status" value="1"/>
</dbReference>
<dbReference type="PANTHER" id="PTHR45661">
    <property type="entry name" value="SURFACE ANTIGEN"/>
    <property type="match status" value="1"/>
</dbReference>
<gene>
    <name evidence="1" type="ORF">TVAG_474550</name>
</gene>
<keyword evidence="2" id="KW-1185">Reference proteome</keyword>